<reference evidence="1" key="1">
    <citation type="journal article" date="2020" name="bioRxiv">
        <title>Chromosome-level reference genome of the European wasp spider Argiope bruennichi: a resource for studies on range expansion and evolutionary adaptation.</title>
        <authorList>
            <person name="Sheffer M.M."/>
            <person name="Hoppe A."/>
            <person name="Krehenwinkel H."/>
            <person name="Uhl G."/>
            <person name="Kuss A.W."/>
            <person name="Jensen L."/>
            <person name="Jensen C."/>
            <person name="Gillespie R.G."/>
            <person name="Hoff K.J."/>
            <person name="Prost S."/>
        </authorList>
    </citation>
    <scope>NUCLEOTIDE SEQUENCE</scope>
</reference>
<dbReference type="Proteomes" id="UP000807504">
    <property type="component" value="Unassembled WGS sequence"/>
</dbReference>
<evidence type="ECO:0000313" key="1">
    <source>
        <dbReference type="EMBL" id="KAF8793331.1"/>
    </source>
</evidence>
<evidence type="ECO:0000313" key="2">
    <source>
        <dbReference type="Proteomes" id="UP000807504"/>
    </source>
</evidence>
<protein>
    <submittedName>
        <fullName evidence="1">Uncharacterized protein</fullName>
    </submittedName>
</protein>
<comment type="caution">
    <text evidence="1">The sequence shown here is derived from an EMBL/GenBank/DDBJ whole genome shotgun (WGS) entry which is preliminary data.</text>
</comment>
<reference evidence="1" key="2">
    <citation type="submission" date="2020-06" db="EMBL/GenBank/DDBJ databases">
        <authorList>
            <person name="Sheffer M."/>
        </authorList>
    </citation>
    <scope>NUCLEOTIDE SEQUENCE</scope>
</reference>
<dbReference type="EMBL" id="JABXBU010000003">
    <property type="protein sequence ID" value="KAF8793331.1"/>
    <property type="molecule type" value="Genomic_DNA"/>
</dbReference>
<sequence length="107" mass="11879">MVNHLVKSSSELRVCNVTEVLPKTCCDPKNIQLAEDLVAQISVAAARACEILRHLLQCTPSTLSGMWDAQFWTVFVCTALVNDTVIKRCVFLSISYLRLLSPCIPVQ</sequence>
<gene>
    <name evidence="1" type="ORF">HNY73_004824</name>
</gene>
<keyword evidence="2" id="KW-1185">Reference proteome</keyword>
<dbReference type="AlphaFoldDB" id="A0A8T0FQE2"/>
<proteinExistence type="predicted"/>
<accession>A0A8T0FQE2</accession>
<name>A0A8T0FQE2_ARGBR</name>
<organism evidence="1 2">
    <name type="scientific">Argiope bruennichi</name>
    <name type="common">Wasp spider</name>
    <name type="synonym">Aranea bruennichi</name>
    <dbReference type="NCBI Taxonomy" id="94029"/>
    <lineage>
        <taxon>Eukaryota</taxon>
        <taxon>Metazoa</taxon>
        <taxon>Ecdysozoa</taxon>
        <taxon>Arthropoda</taxon>
        <taxon>Chelicerata</taxon>
        <taxon>Arachnida</taxon>
        <taxon>Araneae</taxon>
        <taxon>Araneomorphae</taxon>
        <taxon>Entelegynae</taxon>
        <taxon>Araneoidea</taxon>
        <taxon>Araneidae</taxon>
        <taxon>Argiope</taxon>
    </lineage>
</organism>